<protein>
    <submittedName>
        <fullName evidence="2">Uncharacterized protein</fullName>
    </submittedName>
</protein>
<evidence type="ECO:0000256" key="1">
    <source>
        <dbReference type="SAM" id="Phobius"/>
    </source>
</evidence>
<keyword evidence="1" id="KW-0812">Transmembrane</keyword>
<accession>A0ABX1GV23</accession>
<keyword evidence="1" id="KW-1133">Transmembrane helix</keyword>
<comment type="caution">
    <text evidence="2">The sequence shown here is derived from an EMBL/GenBank/DDBJ whole genome shotgun (WGS) entry which is preliminary data.</text>
</comment>
<proteinExistence type="predicted"/>
<feature type="transmembrane region" description="Helical" evidence="1">
    <location>
        <begin position="12"/>
        <end position="34"/>
    </location>
</feature>
<dbReference type="InterPro" id="IPR046077">
    <property type="entry name" value="DUF6095"/>
</dbReference>
<gene>
    <name evidence="2" type="ORF">HCU67_11610</name>
</gene>
<keyword evidence="3" id="KW-1185">Reference proteome</keyword>
<sequence length="77" mass="8765">MRRTDKDLLVKGIKSFLYTIGAMFLAPTIIYQAFKNQENVLFWPVLLVGLLLAILAIYLGFRSVKIVMDAVFGKKNK</sequence>
<dbReference type="RefSeq" id="WP_168552781.1">
    <property type="nucleotide sequence ID" value="NZ_JAAWWL010000002.1"/>
</dbReference>
<dbReference type="Pfam" id="PF19589">
    <property type="entry name" value="DUF6095"/>
    <property type="match status" value="1"/>
</dbReference>
<evidence type="ECO:0000313" key="3">
    <source>
        <dbReference type="Proteomes" id="UP000718451"/>
    </source>
</evidence>
<dbReference type="EMBL" id="JAAWWL010000002">
    <property type="protein sequence ID" value="NKI32592.1"/>
    <property type="molecule type" value="Genomic_DNA"/>
</dbReference>
<reference evidence="2 3" key="1">
    <citation type="submission" date="2020-04" db="EMBL/GenBank/DDBJ databases">
        <authorList>
            <person name="Yoon J."/>
        </authorList>
    </citation>
    <scope>NUCLEOTIDE SEQUENCE [LARGE SCALE GENOMIC DNA]</scope>
    <source>
        <strain evidence="2 3">DJ-13</strain>
    </source>
</reference>
<name>A0ABX1GV23_9FLAO</name>
<feature type="transmembrane region" description="Helical" evidence="1">
    <location>
        <begin position="40"/>
        <end position="61"/>
    </location>
</feature>
<keyword evidence="1" id="KW-0472">Membrane</keyword>
<dbReference type="Proteomes" id="UP000718451">
    <property type="component" value="Unassembled WGS sequence"/>
</dbReference>
<evidence type="ECO:0000313" key="2">
    <source>
        <dbReference type="EMBL" id="NKI32592.1"/>
    </source>
</evidence>
<organism evidence="2 3">
    <name type="scientific">Croceivirga thetidis</name>
    <dbReference type="NCBI Taxonomy" id="2721623"/>
    <lineage>
        <taxon>Bacteria</taxon>
        <taxon>Pseudomonadati</taxon>
        <taxon>Bacteroidota</taxon>
        <taxon>Flavobacteriia</taxon>
        <taxon>Flavobacteriales</taxon>
        <taxon>Flavobacteriaceae</taxon>
        <taxon>Croceivirga</taxon>
    </lineage>
</organism>